<keyword evidence="1" id="KW-0812">Transmembrane</keyword>
<dbReference type="PRINTS" id="PR00081">
    <property type="entry name" value="GDHRDH"/>
</dbReference>
<dbReference type="EMBL" id="CAXAJV020001287">
    <property type="protein sequence ID" value="CAL7937143.1"/>
    <property type="molecule type" value="Genomic_DNA"/>
</dbReference>
<dbReference type="Pfam" id="PF00106">
    <property type="entry name" value="adh_short"/>
    <property type="match status" value="1"/>
</dbReference>
<reference evidence="2 3" key="1">
    <citation type="submission" date="2024-08" db="EMBL/GenBank/DDBJ databases">
        <authorList>
            <person name="Will J Nash"/>
            <person name="Angela Man"/>
            <person name="Seanna McTaggart"/>
            <person name="Kendall Baker"/>
            <person name="Tom Barker"/>
            <person name="Leah Catchpole"/>
            <person name="Alex Durrant"/>
            <person name="Karim Gharbi"/>
            <person name="Naomi Irish"/>
            <person name="Gemy Kaithakottil"/>
            <person name="Debby Ku"/>
            <person name="Aaliyah Providence"/>
            <person name="Felix Shaw"/>
            <person name="David Swarbreck"/>
            <person name="Chris Watkins"/>
            <person name="Ann M. McCartney"/>
            <person name="Giulio Formenti"/>
            <person name="Alice Mouton"/>
            <person name="Noel Vella"/>
            <person name="Bjorn M von Reumont"/>
            <person name="Adriana Vella"/>
            <person name="Wilfried Haerty"/>
        </authorList>
    </citation>
    <scope>NUCLEOTIDE SEQUENCE [LARGE SCALE GENOMIC DNA]</scope>
</reference>
<dbReference type="Gene3D" id="3.40.50.720">
    <property type="entry name" value="NAD(P)-binding Rossmann-like Domain"/>
    <property type="match status" value="1"/>
</dbReference>
<evidence type="ECO:0000313" key="3">
    <source>
        <dbReference type="Proteomes" id="UP001642520"/>
    </source>
</evidence>
<dbReference type="Proteomes" id="UP001642520">
    <property type="component" value="Unassembled WGS sequence"/>
</dbReference>
<keyword evidence="3" id="KW-1185">Reference proteome</keyword>
<keyword evidence="1" id="KW-0472">Membrane</keyword>
<feature type="transmembrane region" description="Helical" evidence="1">
    <location>
        <begin position="77"/>
        <end position="98"/>
    </location>
</feature>
<gene>
    <name evidence="2" type="ORF">XYLVIOL_LOCUS2559</name>
</gene>
<dbReference type="InterPro" id="IPR036291">
    <property type="entry name" value="NAD(P)-bd_dom_sf"/>
</dbReference>
<dbReference type="SUPFAM" id="SSF51735">
    <property type="entry name" value="NAD(P)-binding Rossmann-fold domains"/>
    <property type="match status" value="1"/>
</dbReference>
<sequence>MSTQHWVNGATTPPIYILRRLLRMVCPRNTHHGIPSQHGTHTEINNLPHSVELEMPLPSGSKEPDDSQTWELAERCLLPIAFSHAIAVILATILNTLCISQTSSFVLFLLLLVISIGSTLFYHNLKVTAAGKAVLITGCDSRVGYTLCKQLDELGFTVFAGFNTKVENDETMQKLKQEASGRLHVLQLDVTSERDIHSTFLYVNENLPDGAPGLWALIHAAAWVTLGECEWVPPSVLKRSIDINFIGLARLTQVFLPLIRRSKGRVVLVSSLLARIPSPVRGIYCAVKAAVEAWGACLRLEMRRWGVDVVIVETGEYISGNAWLKDNNSLLEQAREMWTQLDPQTRKEYGQELFQKEMLALEKYTQGAEADLTPVTRALTDGVIKTFPMRKYTPVSRKERIQALCSDYLPKPVYDILYTN</sequence>
<organism evidence="2 3">
    <name type="scientific">Xylocopa violacea</name>
    <name type="common">Violet carpenter bee</name>
    <name type="synonym">Apis violacea</name>
    <dbReference type="NCBI Taxonomy" id="135666"/>
    <lineage>
        <taxon>Eukaryota</taxon>
        <taxon>Metazoa</taxon>
        <taxon>Ecdysozoa</taxon>
        <taxon>Arthropoda</taxon>
        <taxon>Hexapoda</taxon>
        <taxon>Insecta</taxon>
        <taxon>Pterygota</taxon>
        <taxon>Neoptera</taxon>
        <taxon>Endopterygota</taxon>
        <taxon>Hymenoptera</taxon>
        <taxon>Apocrita</taxon>
        <taxon>Aculeata</taxon>
        <taxon>Apoidea</taxon>
        <taxon>Anthophila</taxon>
        <taxon>Apidae</taxon>
        <taxon>Xylocopa</taxon>
        <taxon>Xylocopa</taxon>
    </lineage>
</organism>
<feature type="transmembrane region" description="Helical" evidence="1">
    <location>
        <begin position="105"/>
        <end position="125"/>
    </location>
</feature>
<keyword evidence="1" id="KW-1133">Transmembrane helix</keyword>
<comment type="caution">
    <text evidence="2">The sequence shown here is derived from an EMBL/GenBank/DDBJ whole genome shotgun (WGS) entry which is preliminary data.</text>
</comment>
<protein>
    <recommendedName>
        <fullName evidence="4">D-beta-hydroxybutyrate dehydrogenase, mitochondrial</fullName>
    </recommendedName>
</protein>
<accession>A0ABP1NBN4</accession>
<dbReference type="PANTHER" id="PTHR43313">
    <property type="entry name" value="SHORT-CHAIN DEHYDROGENASE/REDUCTASE FAMILY 9C"/>
    <property type="match status" value="1"/>
</dbReference>
<evidence type="ECO:0000256" key="1">
    <source>
        <dbReference type="SAM" id="Phobius"/>
    </source>
</evidence>
<evidence type="ECO:0000313" key="2">
    <source>
        <dbReference type="EMBL" id="CAL7937143.1"/>
    </source>
</evidence>
<evidence type="ECO:0008006" key="4">
    <source>
        <dbReference type="Google" id="ProtNLM"/>
    </source>
</evidence>
<proteinExistence type="predicted"/>
<dbReference type="PANTHER" id="PTHR43313:SF50">
    <property type="entry name" value="GH26015P"/>
    <property type="match status" value="1"/>
</dbReference>
<name>A0ABP1NBN4_XYLVO</name>
<dbReference type="InterPro" id="IPR002347">
    <property type="entry name" value="SDR_fam"/>
</dbReference>